<dbReference type="PANTHER" id="PTHR30405:SF25">
    <property type="entry name" value="RNA-GUIDED DNA ENDONUCLEASE INSQ-RELATED"/>
    <property type="match status" value="1"/>
</dbReference>
<dbReference type="PANTHER" id="PTHR30405">
    <property type="entry name" value="TRANSPOSASE"/>
    <property type="match status" value="1"/>
</dbReference>
<evidence type="ECO:0000313" key="9">
    <source>
        <dbReference type="Proteomes" id="UP000679179"/>
    </source>
</evidence>
<dbReference type="NCBIfam" id="NF040570">
    <property type="entry name" value="guided_TnpB"/>
    <property type="match status" value="1"/>
</dbReference>
<proteinExistence type="inferred from homology"/>
<reference evidence="8" key="1">
    <citation type="submission" date="2021-03" db="EMBL/GenBank/DDBJ databases">
        <title>Taxonomic study of Clostridium polyendosporum from meadow-gley soil under rice.</title>
        <authorList>
            <person name="Kobayashi H."/>
            <person name="Tanizawa Y."/>
            <person name="Yagura M."/>
        </authorList>
    </citation>
    <scope>NUCLEOTIDE SEQUENCE</scope>
    <source>
        <strain evidence="8">JCM 30710</strain>
    </source>
</reference>
<feature type="domain" description="Probable transposase IS891/IS1136/IS1341" evidence="6">
    <location>
        <begin position="49"/>
        <end position="164"/>
    </location>
</feature>
<feature type="domain" description="Cas12f1-like TNB" evidence="7">
    <location>
        <begin position="176"/>
        <end position="244"/>
    </location>
</feature>
<dbReference type="Pfam" id="PF07282">
    <property type="entry name" value="Cas12f1-like_TNB"/>
    <property type="match status" value="1"/>
</dbReference>
<dbReference type="GO" id="GO:0032196">
    <property type="term" value="P:transposition"/>
    <property type="evidence" value="ECO:0007669"/>
    <property type="project" value="UniProtKB-KW"/>
</dbReference>
<accession>A0A919RZB6</accession>
<keyword evidence="9" id="KW-1185">Reference proteome</keyword>
<dbReference type="InterPro" id="IPR010095">
    <property type="entry name" value="Cas12f1-like_TNB"/>
</dbReference>
<comment type="similarity">
    <text evidence="2">In the N-terminal section; belongs to the transposase 2 family.</text>
</comment>
<dbReference type="Pfam" id="PF01385">
    <property type="entry name" value="OrfB_IS605"/>
    <property type="match status" value="1"/>
</dbReference>
<evidence type="ECO:0000256" key="4">
    <source>
        <dbReference type="ARBA" id="ARBA00023125"/>
    </source>
</evidence>
<sequence>MVNDNIQIKNNKIKLPKIGWIKLKYHRPHKGKILNVTISKTNTGKYYVSLCCETPNIEKLQRLNTTLGIDVGIKSFCVTSNGEIIDNPKFLQKYYKKLLKAQRRLSSKTKGSKNFYKARIKLAKVHERITNCRLDFLHKLSSRLISENQVICLENLKVKNMLKNSTLSKLISDVSWSKFRQLLEYKAKWYGRIVSIIDTYYPSSQFCSNCGFKNEEVKNLNIRAWECPNCKTKHHRDINSAINIKRVGLVQSDFKPVEIVGYEVFESGSSYF</sequence>
<evidence type="ECO:0000256" key="2">
    <source>
        <dbReference type="ARBA" id="ARBA00011044"/>
    </source>
</evidence>
<comment type="caution">
    <text evidence="8">The sequence shown here is derived from an EMBL/GenBank/DDBJ whole genome shotgun (WGS) entry which is preliminary data.</text>
</comment>
<dbReference type="EMBL" id="BOPZ01000006">
    <property type="protein sequence ID" value="GIM28363.1"/>
    <property type="molecule type" value="Genomic_DNA"/>
</dbReference>
<keyword evidence="5" id="KW-0233">DNA recombination</keyword>
<evidence type="ECO:0000313" key="8">
    <source>
        <dbReference type="EMBL" id="GIM28363.1"/>
    </source>
</evidence>
<dbReference type="GO" id="GO:0003677">
    <property type="term" value="F:DNA binding"/>
    <property type="evidence" value="ECO:0007669"/>
    <property type="project" value="UniProtKB-KW"/>
</dbReference>
<dbReference type="NCBIfam" id="TIGR01766">
    <property type="entry name" value="IS200/IS605 family accessory protein TnpB-like domain"/>
    <property type="match status" value="1"/>
</dbReference>
<keyword evidence="3" id="KW-0815">Transposition</keyword>
<dbReference type="GO" id="GO:0006310">
    <property type="term" value="P:DNA recombination"/>
    <property type="evidence" value="ECO:0007669"/>
    <property type="project" value="UniProtKB-KW"/>
</dbReference>
<dbReference type="InterPro" id="IPR001959">
    <property type="entry name" value="Transposase"/>
</dbReference>
<protein>
    <recommendedName>
        <fullName evidence="10">Transposase</fullName>
    </recommendedName>
</protein>
<dbReference type="AlphaFoldDB" id="A0A919RZB6"/>
<gene>
    <name evidence="8" type="ORF">CPJCM30710_10290</name>
</gene>
<evidence type="ECO:0000259" key="6">
    <source>
        <dbReference type="Pfam" id="PF01385"/>
    </source>
</evidence>
<evidence type="ECO:0000256" key="5">
    <source>
        <dbReference type="ARBA" id="ARBA00023172"/>
    </source>
</evidence>
<evidence type="ECO:0008006" key="10">
    <source>
        <dbReference type="Google" id="ProtNLM"/>
    </source>
</evidence>
<keyword evidence="4" id="KW-0238">DNA-binding</keyword>
<evidence type="ECO:0000259" key="7">
    <source>
        <dbReference type="Pfam" id="PF07282"/>
    </source>
</evidence>
<dbReference type="Proteomes" id="UP000679179">
    <property type="component" value="Unassembled WGS sequence"/>
</dbReference>
<name>A0A919RZB6_9CLOT</name>
<evidence type="ECO:0000256" key="3">
    <source>
        <dbReference type="ARBA" id="ARBA00022578"/>
    </source>
</evidence>
<dbReference type="InterPro" id="IPR051399">
    <property type="entry name" value="RNA-guided_DNA_endo/Transpos"/>
</dbReference>
<organism evidence="8 9">
    <name type="scientific">Clostridium polyendosporum</name>
    <dbReference type="NCBI Taxonomy" id="69208"/>
    <lineage>
        <taxon>Bacteria</taxon>
        <taxon>Bacillati</taxon>
        <taxon>Bacillota</taxon>
        <taxon>Clostridia</taxon>
        <taxon>Eubacteriales</taxon>
        <taxon>Clostridiaceae</taxon>
        <taxon>Clostridium</taxon>
    </lineage>
</organism>
<evidence type="ECO:0000256" key="1">
    <source>
        <dbReference type="ARBA" id="ARBA00008761"/>
    </source>
</evidence>
<comment type="similarity">
    <text evidence="1">In the C-terminal section; belongs to the transposase 35 family.</text>
</comment>